<dbReference type="Pfam" id="PF00106">
    <property type="entry name" value="adh_short"/>
    <property type="match status" value="1"/>
</dbReference>
<evidence type="ECO:0000313" key="4">
    <source>
        <dbReference type="EMBL" id="KGN83927.1"/>
    </source>
</evidence>
<dbReference type="Proteomes" id="UP000030130">
    <property type="component" value="Unassembled WGS sequence"/>
</dbReference>
<dbReference type="InterPro" id="IPR036291">
    <property type="entry name" value="NAD(P)-bd_dom_sf"/>
</dbReference>
<gene>
    <name evidence="4" type="ORF">HR08_09945</name>
</gene>
<dbReference type="CDD" id="cd05346">
    <property type="entry name" value="SDR_c5"/>
    <property type="match status" value="1"/>
</dbReference>
<dbReference type="FunFam" id="3.40.50.720:FF:000047">
    <property type="entry name" value="NADP-dependent L-serine/L-allo-threonine dehydrogenase"/>
    <property type="match status" value="1"/>
</dbReference>
<name>A0A0A2F1P6_9PORP</name>
<dbReference type="STRING" id="111105.HR09_07040"/>
<dbReference type="GO" id="GO:0016616">
    <property type="term" value="F:oxidoreductase activity, acting on the CH-OH group of donors, NAD or NADP as acceptor"/>
    <property type="evidence" value="ECO:0007669"/>
    <property type="project" value="UniProtKB-ARBA"/>
</dbReference>
<protein>
    <submittedName>
        <fullName evidence="4">Short-chain dehydrogenase</fullName>
    </submittedName>
</protein>
<dbReference type="PRINTS" id="PR00081">
    <property type="entry name" value="GDHRDH"/>
</dbReference>
<dbReference type="RefSeq" id="WP_039422093.1">
    <property type="nucleotide sequence ID" value="NZ_JRAI01000081.1"/>
</dbReference>
<dbReference type="AlphaFoldDB" id="A0A0A2F1P6"/>
<evidence type="ECO:0000256" key="2">
    <source>
        <dbReference type="ARBA" id="ARBA00023002"/>
    </source>
</evidence>
<dbReference type="Gene3D" id="3.40.50.720">
    <property type="entry name" value="NAD(P)-binding Rossmann-like Domain"/>
    <property type="match status" value="1"/>
</dbReference>
<keyword evidence="2" id="KW-0560">Oxidoreductase</keyword>
<dbReference type="SUPFAM" id="SSF51735">
    <property type="entry name" value="NAD(P)-binding Rossmann-fold domains"/>
    <property type="match status" value="1"/>
</dbReference>
<dbReference type="OrthoDB" id="9775296at2"/>
<dbReference type="EMBL" id="JRAI01000081">
    <property type="protein sequence ID" value="KGN83927.1"/>
    <property type="molecule type" value="Genomic_DNA"/>
</dbReference>
<proteinExistence type="inferred from homology"/>
<evidence type="ECO:0000313" key="5">
    <source>
        <dbReference type="Proteomes" id="UP000030130"/>
    </source>
</evidence>
<sequence length="253" mass="27183">MNPIALITGATSGIGAASARRLASLGYNLIITGRRSDRLQSIADEIRAKYPIEILPLSFDVRSREGVETHLGNLPDPWQSVSVLVNNAGLAAGLDPIQSGDIEDWERMIDTNIKGLLYVTRTISPGMIARGSGHIINIGSIAGKEVYSNGNVYCATKHAVDALSKAMRIDMLPYGIKVTQICPGAVETEFSLVRFHDDQAKADAVYKGFTPLCANDIAECIAAVLNLPDNICINDMVVMPKAQAGSGHFFKQV</sequence>
<dbReference type="PRINTS" id="PR00080">
    <property type="entry name" value="SDRFAMILY"/>
</dbReference>
<organism evidence="4 5">
    <name type="scientific">Porphyromonas gulae</name>
    <dbReference type="NCBI Taxonomy" id="111105"/>
    <lineage>
        <taxon>Bacteria</taxon>
        <taxon>Pseudomonadati</taxon>
        <taxon>Bacteroidota</taxon>
        <taxon>Bacteroidia</taxon>
        <taxon>Bacteroidales</taxon>
        <taxon>Porphyromonadaceae</taxon>
        <taxon>Porphyromonas</taxon>
    </lineage>
</organism>
<dbReference type="eggNOG" id="COG4221">
    <property type="taxonomic scope" value="Bacteria"/>
</dbReference>
<evidence type="ECO:0000256" key="3">
    <source>
        <dbReference type="RuleBase" id="RU000363"/>
    </source>
</evidence>
<comment type="similarity">
    <text evidence="1 3">Belongs to the short-chain dehydrogenases/reductases (SDR) family.</text>
</comment>
<comment type="caution">
    <text evidence="4">The sequence shown here is derived from an EMBL/GenBank/DDBJ whole genome shotgun (WGS) entry which is preliminary data.</text>
</comment>
<dbReference type="PANTHER" id="PTHR42901">
    <property type="entry name" value="ALCOHOL DEHYDROGENASE"/>
    <property type="match status" value="1"/>
</dbReference>
<dbReference type="InterPro" id="IPR002347">
    <property type="entry name" value="SDR_fam"/>
</dbReference>
<evidence type="ECO:0000256" key="1">
    <source>
        <dbReference type="ARBA" id="ARBA00006484"/>
    </source>
</evidence>
<dbReference type="InterPro" id="IPR020904">
    <property type="entry name" value="Sc_DH/Rdtase_CS"/>
</dbReference>
<dbReference type="PROSITE" id="PS00061">
    <property type="entry name" value="ADH_SHORT"/>
    <property type="match status" value="1"/>
</dbReference>
<dbReference type="PANTHER" id="PTHR42901:SF1">
    <property type="entry name" value="ALCOHOL DEHYDROGENASE"/>
    <property type="match status" value="1"/>
</dbReference>
<reference evidence="4 5" key="1">
    <citation type="submission" date="2014-08" db="EMBL/GenBank/DDBJ databases">
        <title>Porphyromonas gulae strain:COT-052_OH1451 Genome sequencing.</title>
        <authorList>
            <person name="Wallis C."/>
            <person name="Deusch O."/>
            <person name="O'Flynn C."/>
            <person name="Davis I."/>
            <person name="Jospin G."/>
            <person name="Darling A.E."/>
            <person name="Coil D.A."/>
            <person name="Alexiev A."/>
            <person name="Horsfall A."/>
            <person name="Kirkwood N."/>
            <person name="Harris S."/>
            <person name="Eisen J.A."/>
        </authorList>
    </citation>
    <scope>NUCLEOTIDE SEQUENCE [LARGE SCALE GENOMIC DNA]</scope>
    <source>
        <strain evidence="5">COT-052 OH1451</strain>
    </source>
</reference>
<accession>A0A0A2F1P6</accession>